<dbReference type="Gene3D" id="3.90.870.10">
    <property type="entry name" value="DHBP synthase"/>
    <property type="match status" value="1"/>
</dbReference>
<comment type="subcellular location">
    <subcellularLocation>
        <location evidence="1">Cytoplasm</location>
    </subcellularLocation>
</comment>
<comment type="catalytic activity">
    <reaction evidence="11">
        <text>L-threonine + hydrogencarbonate + ATP = L-threonylcarbamoyladenylate + diphosphate + H2O</text>
        <dbReference type="Rhea" id="RHEA:36407"/>
        <dbReference type="ChEBI" id="CHEBI:15377"/>
        <dbReference type="ChEBI" id="CHEBI:17544"/>
        <dbReference type="ChEBI" id="CHEBI:30616"/>
        <dbReference type="ChEBI" id="CHEBI:33019"/>
        <dbReference type="ChEBI" id="CHEBI:57926"/>
        <dbReference type="ChEBI" id="CHEBI:73682"/>
        <dbReference type="EC" id="2.7.7.87"/>
    </reaction>
</comment>
<name>A0ABD5P8N6_9EURY</name>
<keyword evidence="4" id="KW-0963">Cytoplasm</keyword>
<accession>A0ABD5P8N6</accession>
<keyword evidence="8" id="KW-0547">Nucleotide-binding</keyword>
<organism evidence="13 14">
    <name type="scientific">Halobium salinum</name>
    <dbReference type="NCBI Taxonomy" id="1364940"/>
    <lineage>
        <taxon>Archaea</taxon>
        <taxon>Methanobacteriati</taxon>
        <taxon>Methanobacteriota</taxon>
        <taxon>Stenosarchaea group</taxon>
        <taxon>Halobacteria</taxon>
        <taxon>Halobacteriales</taxon>
        <taxon>Haloferacaceae</taxon>
        <taxon>Halobium</taxon>
    </lineage>
</organism>
<evidence type="ECO:0000313" key="14">
    <source>
        <dbReference type="Proteomes" id="UP001595921"/>
    </source>
</evidence>
<evidence type="ECO:0000256" key="9">
    <source>
        <dbReference type="ARBA" id="ARBA00022840"/>
    </source>
</evidence>
<evidence type="ECO:0000256" key="6">
    <source>
        <dbReference type="ARBA" id="ARBA00022694"/>
    </source>
</evidence>
<evidence type="ECO:0000256" key="5">
    <source>
        <dbReference type="ARBA" id="ARBA00022679"/>
    </source>
</evidence>
<keyword evidence="14" id="KW-1185">Reference proteome</keyword>
<comment type="caution">
    <text evidence="13">The sequence shown here is derived from an EMBL/GenBank/DDBJ whole genome shotgun (WGS) entry which is preliminary data.</text>
</comment>
<feature type="domain" description="YrdC-like" evidence="12">
    <location>
        <begin position="12"/>
        <end position="195"/>
    </location>
</feature>
<dbReference type="InterPro" id="IPR050156">
    <property type="entry name" value="TC-AMP_synthase_SUA5"/>
</dbReference>
<dbReference type="EMBL" id="JBHSDS010000003">
    <property type="protein sequence ID" value="MFC4357012.1"/>
    <property type="molecule type" value="Genomic_DNA"/>
</dbReference>
<gene>
    <name evidence="13" type="ORF">ACFO0N_03505</name>
</gene>
<protein>
    <recommendedName>
        <fullName evidence="10">L-threonylcarbamoyladenylate synthase</fullName>
        <ecNumber evidence="3">2.7.7.87</ecNumber>
    </recommendedName>
    <alternativeName>
        <fullName evidence="10">L-threonylcarbamoyladenylate synthase</fullName>
    </alternativeName>
</protein>
<proteinExistence type="inferred from homology"/>
<keyword evidence="9" id="KW-0067">ATP-binding</keyword>
<evidence type="ECO:0000256" key="7">
    <source>
        <dbReference type="ARBA" id="ARBA00022695"/>
    </source>
</evidence>
<evidence type="ECO:0000256" key="8">
    <source>
        <dbReference type="ARBA" id="ARBA00022741"/>
    </source>
</evidence>
<evidence type="ECO:0000259" key="12">
    <source>
        <dbReference type="PROSITE" id="PS51163"/>
    </source>
</evidence>
<dbReference type="NCBIfam" id="TIGR00057">
    <property type="entry name" value="L-threonylcarbamoyladenylate synthase"/>
    <property type="match status" value="1"/>
</dbReference>
<dbReference type="InterPro" id="IPR017945">
    <property type="entry name" value="DHBP_synth_RibB-like_a/b_dom"/>
</dbReference>
<dbReference type="GO" id="GO:0005737">
    <property type="term" value="C:cytoplasm"/>
    <property type="evidence" value="ECO:0007669"/>
    <property type="project" value="UniProtKB-SubCell"/>
</dbReference>
<evidence type="ECO:0000256" key="10">
    <source>
        <dbReference type="ARBA" id="ARBA00029774"/>
    </source>
</evidence>
<dbReference type="GO" id="GO:0061710">
    <property type="term" value="F:L-threonylcarbamoyladenylate synthase"/>
    <property type="evidence" value="ECO:0007669"/>
    <property type="project" value="UniProtKB-EC"/>
</dbReference>
<dbReference type="RefSeq" id="WP_267621820.1">
    <property type="nucleotide sequence ID" value="NZ_JAODIW010000006.1"/>
</dbReference>
<dbReference type="Proteomes" id="UP001595921">
    <property type="component" value="Unassembled WGS sequence"/>
</dbReference>
<evidence type="ECO:0000256" key="1">
    <source>
        <dbReference type="ARBA" id="ARBA00004496"/>
    </source>
</evidence>
<dbReference type="SUPFAM" id="SSF55821">
    <property type="entry name" value="YrdC/RibB"/>
    <property type="match status" value="1"/>
</dbReference>
<evidence type="ECO:0000256" key="3">
    <source>
        <dbReference type="ARBA" id="ARBA00012584"/>
    </source>
</evidence>
<dbReference type="PANTHER" id="PTHR17490:SF16">
    <property type="entry name" value="THREONYLCARBAMOYL-AMP SYNTHASE"/>
    <property type="match status" value="1"/>
</dbReference>
<keyword evidence="5 13" id="KW-0808">Transferase</keyword>
<dbReference type="AlphaFoldDB" id="A0ABD5P8N6"/>
<dbReference type="GO" id="GO:0005524">
    <property type="term" value="F:ATP binding"/>
    <property type="evidence" value="ECO:0007669"/>
    <property type="project" value="UniProtKB-KW"/>
</dbReference>
<keyword evidence="6" id="KW-0819">tRNA processing</keyword>
<dbReference type="Pfam" id="PF01300">
    <property type="entry name" value="Sua5_yciO_yrdC"/>
    <property type="match status" value="1"/>
</dbReference>
<keyword evidence="7 13" id="KW-0548">Nucleotidyltransferase</keyword>
<dbReference type="PANTHER" id="PTHR17490">
    <property type="entry name" value="SUA5"/>
    <property type="match status" value="1"/>
</dbReference>
<sequence>MPADDALDSTLRDAVVSAASAVHEGEAVVYPTETVYGLGADALSTAAVERVFEIKGRDRDKPLSLAAPSVDAALEYVRPTEREERFMRAFLPGPVTVVVERGDSVPDALTAGRDRVGVRVPDHPVALALLREAAPTPVTATSANLSGAPSVTDPADLDPSLRERVAAVVDGGVTPGTESTVVDPGAGVIHRRGALGDEIREWLASN</sequence>
<evidence type="ECO:0000256" key="11">
    <source>
        <dbReference type="ARBA" id="ARBA00048366"/>
    </source>
</evidence>
<evidence type="ECO:0000256" key="4">
    <source>
        <dbReference type="ARBA" id="ARBA00022490"/>
    </source>
</evidence>
<dbReference type="EC" id="2.7.7.87" evidence="3"/>
<evidence type="ECO:0000256" key="2">
    <source>
        <dbReference type="ARBA" id="ARBA00007663"/>
    </source>
</evidence>
<comment type="similarity">
    <text evidence="2">Belongs to the SUA5 family.</text>
</comment>
<reference evidence="13 14" key="1">
    <citation type="journal article" date="2019" name="Int. J. Syst. Evol. Microbiol.">
        <title>The Global Catalogue of Microorganisms (GCM) 10K type strain sequencing project: providing services to taxonomists for standard genome sequencing and annotation.</title>
        <authorList>
            <consortium name="The Broad Institute Genomics Platform"/>
            <consortium name="The Broad Institute Genome Sequencing Center for Infectious Disease"/>
            <person name="Wu L."/>
            <person name="Ma J."/>
        </authorList>
    </citation>
    <scope>NUCLEOTIDE SEQUENCE [LARGE SCALE GENOMIC DNA]</scope>
    <source>
        <strain evidence="13 14">CGMCC 1.12553</strain>
    </source>
</reference>
<evidence type="ECO:0000313" key="13">
    <source>
        <dbReference type="EMBL" id="MFC4357012.1"/>
    </source>
</evidence>
<dbReference type="InterPro" id="IPR006070">
    <property type="entry name" value="Sua5-like_dom"/>
</dbReference>
<dbReference type="PROSITE" id="PS51163">
    <property type="entry name" value="YRDC"/>
    <property type="match status" value="1"/>
</dbReference>
<dbReference type="GO" id="GO:0008033">
    <property type="term" value="P:tRNA processing"/>
    <property type="evidence" value="ECO:0007669"/>
    <property type="project" value="UniProtKB-KW"/>
</dbReference>